<dbReference type="CDD" id="cd02800">
    <property type="entry name" value="tRNA_bind_EcMetRS_like"/>
    <property type="match status" value="1"/>
</dbReference>
<feature type="domain" description="TRNA-binding" evidence="17">
    <location>
        <begin position="15"/>
        <end position="117"/>
    </location>
</feature>
<gene>
    <name evidence="18" type="primary">metG</name>
    <name evidence="18" type="ORF">KDA10_00250</name>
</gene>
<dbReference type="InterPro" id="IPR002547">
    <property type="entry name" value="tRNA-bd_dom"/>
</dbReference>
<dbReference type="GO" id="GO:0004825">
    <property type="term" value="F:methionine-tRNA ligase activity"/>
    <property type="evidence" value="ECO:0007669"/>
    <property type="project" value="UniProtKB-EC"/>
</dbReference>
<evidence type="ECO:0000313" key="18">
    <source>
        <dbReference type="EMBL" id="MCA9301789.1"/>
    </source>
</evidence>
<dbReference type="SUPFAM" id="SSF50249">
    <property type="entry name" value="Nucleic acid-binding proteins"/>
    <property type="match status" value="1"/>
</dbReference>
<evidence type="ECO:0000256" key="3">
    <source>
        <dbReference type="ARBA" id="ARBA00011738"/>
    </source>
</evidence>
<dbReference type="Proteomes" id="UP000714817">
    <property type="component" value="Unassembled WGS sequence"/>
</dbReference>
<evidence type="ECO:0000256" key="8">
    <source>
        <dbReference type="ARBA" id="ARBA00022598"/>
    </source>
</evidence>
<evidence type="ECO:0000256" key="14">
    <source>
        <dbReference type="ARBA" id="ARBA00030904"/>
    </source>
</evidence>
<evidence type="ECO:0000256" key="16">
    <source>
        <dbReference type="PROSITE-ProRule" id="PRU00209"/>
    </source>
</evidence>
<reference evidence="18" key="1">
    <citation type="submission" date="2020-04" db="EMBL/GenBank/DDBJ databases">
        <authorList>
            <person name="Zhang T."/>
        </authorList>
    </citation>
    <scope>NUCLEOTIDE SEQUENCE</scope>
    <source>
        <strain evidence="18">HKST-UBA80</strain>
    </source>
</reference>
<dbReference type="EC" id="6.1.1.10" evidence="4"/>
<comment type="subunit">
    <text evidence="3">Homodimer.</text>
</comment>
<dbReference type="Gene3D" id="2.40.50.140">
    <property type="entry name" value="Nucleic acid-binding proteins"/>
    <property type="match status" value="1"/>
</dbReference>
<keyword evidence="12" id="KW-0648">Protein biosynthesis</keyword>
<keyword evidence="8 18" id="KW-0436">Ligase</keyword>
<dbReference type="PANTHER" id="PTHR11586:SF37">
    <property type="entry name" value="TRNA-BINDING DOMAIN-CONTAINING PROTEIN"/>
    <property type="match status" value="1"/>
</dbReference>
<dbReference type="InterPro" id="IPR004495">
    <property type="entry name" value="Met-tRNA-synth_bsu_C"/>
</dbReference>
<accession>A0A955IVT8</accession>
<evidence type="ECO:0000256" key="12">
    <source>
        <dbReference type="ARBA" id="ARBA00022917"/>
    </source>
</evidence>
<dbReference type="GO" id="GO:0005524">
    <property type="term" value="F:ATP binding"/>
    <property type="evidence" value="ECO:0007669"/>
    <property type="project" value="UniProtKB-KW"/>
</dbReference>
<keyword evidence="6" id="KW-0963">Cytoplasm</keyword>
<evidence type="ECO:0000256" key="4">
    <source>
        <dbReference type="ARBA" id="ARBA00012838"/>
    </source>
</evidence>
<evidence type="ECO:0000259" key="17">
    <source>
        <dbReference type="PROSITE" id="PS50886"/>
    </source>
</evidence>
<comment type="caution">
    <text evidence="18">The sequence shown here is derived from an EMBL/GenBank/DDBJ whole genome shotgun (WGS) entry which is preliminary data.</text>
</comment>
<evidence type="ECO:0000256" key="6">
    <source>
        <dbReference type="ARBA" id="ARBA00022490"/>
    </source>
</evidence>
<dbReference type="Pfam" id="PF01588">
    <property type="entry name" value="tRNA_bind"/>
    <property type="match status" value="1"/>
</dbReference>
<evidence type="ECO:0000256" key="2">
    <source>
        <dbReference type="ARBA" id="ARBA00004496"/>
    </source>
</evidence>
<dbReference type="AlphaFoldDB" id="A0A955IVT8"/>
<sequence>MTPITKQKPEIDFEDFSKVEIRVGEIIECDYLEGSEKILKLKVDFGDLGLRQILSGIAKHYSPQELLKKKTLFVLNIKPRKILGYESQGMLFAADNQEGRPVFVVPEQNLHNGAEMI</sequence>
<dbReference type="GO" id="GO:0000049">
    <property type="term" value="F:tRNA binding"/>
    <property type="evidence" value="ECO:0007669"/>
    <property type="project" value="UniProtKB-UniRule"/>
</dbReference>
<comment type="catalytic activity">
    <reaction evidence="15">
        <text>tRNA(Met) + L-methionine + ATP = L-methionyl-tRNA(Met) + AMP + diphosphate</text>
        <dbReference type="Rhea" id="RHEA:13481"/>
        <dbReference type="Rhea" id="RHEA-COMP:9667"/>
        <dbReference type="Rhea" id="RHEA-COMP:9698"/>
        <dbReference type="ChEBI" id="CHEBI:30616"/>
        <dbReference type="ChEBI" id="CHEBI:33019"/>
        <dbReference type="ChEBI" id="CHEBI:57844"/>
        <dbReference type="ChEBI" id="CHEBI:78442"/>
        <dbReference type="ChEBI" id="CHEBI:78530"/>
        <dbReference type="ChEBI" id="CHEBI:456215"/>
        <dbReference type="EC" id="6.1.1.10"/>
    </reaction>
</comment>
<reference evidence="18" key="2">
    <citation type="journal article" date="2021" name="Microbiome">
        <title>Successional dynamics and alternative stable states in a saline activated sludge microbial community over 9 years.</title>
        <authorList>
            <person name="Wang Y."/>
            <person name="Ye J."/>
            <person name="Ju F."/>
            <person name="Liu L."/>
            <person name="Boyd J.A."/>
            <person name="Deng Y."/>
            <person name="Parks D.H."/>
            <person name="Jiang X."/>
            <person name="Yin X."/>
            <person name="Woodcroft B.J."/>
            <person name="Tyson G.W."/>
            <person name="Hugenholtz P."/>
            <person name="Polz M.F."/>
            <person name="Zhang T."/>
        </authorList>
    </citation>
    <scope>NUCLEOTIDE SEQUENCE</scope>
    <source>
        <strain evidence="18">HKST-UBA80</strain>
    </source>
</reference>
<dbReference type="GO" id="GO:0005737">
    <property type="term" value="C:cytoplasm"/>
    <property type="evidence" value="ECO:0007669"/>
    <property type="project" value="UniProtKB-SubCell"/>
</dbReference>
<comment type="function">
    <text evidence="1">Is required not only for elongation of protein synthesis but also for the initiation of all mRNA translation through initiator tRNA(fMet) aminoacylation.</text>
</comment>
<evidence type="ECO:0000256" key="13">
    <source>
        <dbReference type="ARBA" id="ARBA00023146"/>
    </source>
</evidence>
<keyword evidence="11 16" id="KW-0694">RNA-binding</keyword>
<dbReference type="PANTHER" id="PTHR11586">
    <property type="entry name" value="TRNA-AMINOACYLATION COFACTOR ARC1 FAMILY MEMBER"/>
    <property type="match status" value="1"/>
</dbReference>
<dbReference type="GO" id="GO:0006431">
    <property type="term" value="P:methionyl-tRNA aminoacylation"/>
    <property type="evidence" value="ECO:0007669"/>
    <property type="project" value="InterPro"/>
</dbReference>
<evidence type="ECO:0000256" key="9">
    <source>
        <dbReference type="ARBA" id="ARBA00022741"/>
    </source>
</evidence>
<organism evidence="18 19">
    <name type="scientific">candidate division WWE3 bacterium</name>
    <dbReference type="NCBI Taxonomy" id="2053526"/>
    <lineage>
        <taxon>Bacteria</taxon>
        <taxon>Katanobacteria</taxon>
    </lineage>
</organism>
<dbReference type="EMBL" id="JAGQNY010000001">
    <property type="protein sequence ID" value="MCA9301789.1"/>
    <property type="molecule type" value="Genomic_DNA"/>
</dbReference>
<dbReference type="InterPro" id="IPR051270">
    <property type="entry name" value="Tyrosine-tRNA_ligase_regulator"/>
</dbReference>
<evidence type="ECO:0000256" key="1">
    <source>
        <dbReference type="ARBA" id="ARBA00003314"/>
    </source>
</evidence>
<protein>
    <recommendedName>
        <fullName evidence="5">Methionine--tRNA ligase</fullName>
        <ecNumber evidence="4">6.1.1.10</ecNumber>
    </recommendedName>
    <alternativeName>
        <fullName evidence="14">Methionyl-tRNA synthetase</fullName>
    </alternativeName>
</protein>
<evidence type="ECO:0000256" key="5">
    <source>
        <dbReference type="ARBA" id="ARBA00018753"/>
    </source>
</evidence>
<name>A0A955IVT8_UNCKA</name>
<keyword evidence="9" id="KW-0547">Nucleotide-binding</keyword>
<dbReference type="PROSITE" id="PS50886">
    <property type="entry name" value="TRBD"/>
    <property type="match status" value="1"/>
</dbReference>
<keyword evidence="13" id="KW-0030">Aminoacyl-tRNA synthetase</keyword>
<dbReference type="FunFam" id="2.40.50.140:FF:000042">
    <property type="entry name" value="Methionine--tRNA ligase"/>
    <property type="match status" value="1"/>
</dbReference>
<evidence type="ECO:0000256" key="7">
    <source>
        <dbReference type="ARBA" id="ARBA00022555"/>
    </source>
</evidence>
<evidence type="ECO:0000256" key="11">
    <source>
        <dbReference type="ARBA" id="ARBA00022884"/>
    </source>
</evidence>
<keyword evidence="10" id="KW-0067">ATP-binding</keyword>
<evidence type="ECO:0000256" key="15">
    <source>
        <dbReference type="ARBA" id="ARBA00047364"/>
    </source>
</evidence>
<evidence type="ECO:0000313" key="19">
    <source>
        <dbReference type="Proteomes" id="UP000714817"/>
    </source>
</evidence>
<proteinExistence type="predicted"/>
<keyword evidence="7 16" id="KW-0820">tRNA-binding</keyword>
<dbReference type="InterPro" id="IPR012340">
    <property type="entry name" value="NA-bd_OB-fold"/>
</dbReference>
<dbReference type="NCBIfam" id="TIGR00399">
    <property type="entry name" value="metG_C_term"/>
    <property type="match status" value="1"/>
</dbReference>
<evidence type="ECO:0000256" key="10">
    <source>
        <dbReference type="ARBA" id="ARBA00022840"/>
    </source>
</evidence>
<comment type="subcellular location">
    <subcellularLocation>
        <location evidence="2">Cytoplasm</location>
    </subcellularLocation>
</comment>